<keyword evidence="2" id="KW-0964">Secreted</keyword>
<dbReference type="Pfam" id="PF14670">
    <property type="entry name" value="FXa_inhibition"/>
    <property type="match status" value="1"/>
</dbReference>
<evidence type="ECO:0000256" key="6">
    <source>
        <dbReference type="ARBA" id="ARBA00023157"/>
    </source>
</evidence>
<dbReference type="PROSITE" id="PS01187">
    <property type="entry name" value="EGF_CA"/>
    <property type="match status" value="1"/>
</dbReference>
<evidence type="ECO:0000256" key="5">
    <source>
        <dbReference type="ARBA" id="ARBA00022737"/>
    </source>
</evidence>
<proteinExistence type="predicted"/>
<dbReference type="EMBL" id="JAHRIO010065403">
    <property type="protein sequence ID" value="MEQ2180042.1"/>
    <property type="molecule type" value="Genomic_DNA"/>
</dbReference>
<dbReference type="Gene3D" id="2.10.25.10">
    <property type="entry name" value="Laminin"/>
    <property type="match status" value="2"/>
</dbReference>
<dbReference type="SMART" id="SM00181">
    <property type="entry name" value="EGF"/>
    <property type="match status" value="2"/>
</dbReference>
<dbReference type="InterPro" id="IPR001881">
    <property type="entry name" value="EGF-like_Ca-bd_dom"/>
</dbReference>
<feature type="non-terminal residue" evidence="10">
    <location>
        <position position="1"/>
    </location>
</feature>
<organism evidence="10 11">
    <name type="scientific">Goodea atripinnis</name>
    <dbReference type="NCBI Taxonomy" id="208336"/>
    <lineage>
        <taxon>Eukaryota</taxon>
        <taxon>Metazoa</taxon>
        <taxon>Chordata</taxon>
        <taxon>Craniata</taxon>
        <taxon>Vertebrata</taxon>
        <taxon>Euteleostomi</taxon>
        <taxon>Actinopterygii</taxon>
        <taxon>Neopterygii</taxon>
        <taxon>Teleostei</taxon>
        <taxon>Neoteleostei</taxon>
        <taxon>Acanthomorphata</taxon>
        <taxon>Ovalentaria</taxon>
        <taxon>Atherinomorphae</taxon>
        <taxon>Cyprinodontiformes</taxon>
        <taxon>Goodeidae</taxon>
        <taxon>Goodea</taxon>
    </lineage>
</organism>
<dbReference type="PROSITE" id="PS01186">
    <property type="entry name" value="EGF_2"/>
    <property type="match status" value="1"/>
</dbReference>
<accession>A0ABV0P9C9</accession>
<dbReference type="SUPFAM" id="SSF57196">
    <property type="entry name" value="EGF/Laminin"/>
    <property type="match status" value="2"/>
</dbReference>
<evidence type="ECO:0000313" key="11">
    <source>
        <dbReference type="Proteomes" id="UP001476798"/>
    </source>
</evidence>
<name>A0ABV0P9C9_9TELE</name>
<dbReference type="InterPro" id="IPR026823">
    <property type="entry name" value="cEGF"/>
</dbReference>
<dbReference type="InterPro" id="IPR000152">
    <property type="entry name" value="EGF-type_Asp/Asn_hydroxyl_site"/>
</dbReference>
<keyword evidence="5" id="KW-0677">Repeat</keyword>
<evidence type="ECO:0000256" key="2">
    <source>
        <dbReference type="ARBA" id="ARBA00022525"/>
    </source>
</evidence>
<sequence>SLIPPDVDECSAPNGTCEHICINTMGSFRCSCKPGYQLHIDGHTCVDIDECKLQNGGCSHTCSNSPGGFTCHCPRPLLLDTDNLTCSSETLAGALQNINITSSQKKKMLHLVS</sequence>
<dbReference type="Pfam" id="PF12662">
    <property type="entry name" value="cEGF"/>
    <property type="match status" value="1"/>
</dbReference>
<dbReference type="PROSITE" id="PS00010">
    <property type="entry name" value="ASX_HYDROXYL"/>
    <property type="match status" value="2"/>
</dbReference>
<evidence type="ECO:0000259" key="9">
    <source>
        <dbReference type="PROSITE" id="PS50026"/>
    </source>
</evidence>
<evidence type="ECO:0000256" key="7">
    <source>
        <dbReference type="ARBA" id="ARBA00023180"/>
    </source>
</evidence>
<dbReference type="PROSITE" id="PS50026">
    <property type="entry name" value="EGF_3"/>
    <property type="match status" value="1"/>
</dbReference>
<dbReference type="PANTHER" id="PTHR47333">
    <property type="entry name" value="VON WILLEBRAND FACTOR C AND EGF DOMAIN-CONTAINING PROTEIN"/>
    <property type="match status" value="1"/>
</dbReference>
<evidence type="ECO:0000256" key="4">
    <source>
        <dbReference type="ARBA" id="ARBA00022729"/>
    </source>
</evidence>
<feature type="domain" description="EGF-like" evidence="9">
    <location>
        <begin position="6"/>
        <end position="46"/>
    </location>
</feature>
<keyword evidence="6" id="KW-1015">Disulfide bond</keyword>
<evidence type="ECO:0000256" key="1">
    <source>
        <dbReference type="ARBA" id="ARBA00004613"/>
    </source>
</evidence>
<protein>
    <recommendedName>
        <fullName evidence="9">EGF-like domain-containing protein</fullName>
    </recommendedName>
</protein>
<evidence type="ECO:0000256" key="8">
    <source>
        <dbReference type="PROSITE-ProRule" id="PRU00076"/>
    </source>
</evidence>
<dbReference type="InterPro" id="IPR052080">
    <property type="entry name" value="vWF_C/EGF_Fibrillin"/>
</dbReference>
<evidence type="ECO:0000256" key="3">
    <source>
        <dbReference type="ARBA" id="ARBA00022536"/>
    </source>
</evidence>
<keyword evidence="11" id="KW-1185">Reference proteome</keyword>
<dbReference type="InterPro" id="IPR000742">
    <property type="entry name" value="EGF"/>
</dbReference>
<gene>
    <name evidence="10" type="ORF">GOODEAATRI_031551</name>
</gene>
<keyword evidence="4" id="KW-0732">Signal</keyword>
<dbReference type="PANTHER" id="PTHR47333:SF4">
    <property type="entry name" value="EGF-LIKE DOMAIN-CONTAINING PROTEIN"/>
    <property type="match status" value="1"/>
</dbReference>
<reference evidence="10 11" key="1">
    <citation type="submission" date="2021-06" db="EMBL/GenBank/DDBJ databases">
        <authorList>
            <person name="Palmer J.M."/>
        </authorList>
    </citation>
    <scope>NUCLEOTIDE SEQUENCE [LARGE SCALE GENOMIC DNA]</scope>
    <source>
        <strain evidence="10 11">GA_2019</strain>
        <tissue evidence="10">Muscle</tissue>
    </source>
</reference>
<comment type="subcellular location">
    <subcellularLocation>
        <location evidence="1">Secreted</location>
    </subcellularLocation>
</comment>
<keyword evidence="7" id="KW-0325">Glycoprotein</keyword>
<dbReference type="InterPro" id="IPR018097">
    <property type="entry name" value="EGF_Ca-bd_CS"/>
</dbReference>
<comment type="caution">
    <text evidence="8">Lacks conserved residue(s) required for the propagation of feature annotation.</text>
</comment>
<dbReference type="SMART" id="SM00179">
    <property type="entry name" value="EGF_CA"/>
    <property type="match status" value="2"/>
</dbReference>
<comment type="caution">
    <text evidence="10">The sequence shown here is derived from an EMBL/GenBank/DDBJ whole genome shotgun (WGS) entry which is preliminary data.</text>
</comment>
<evidence type="ECO:0000313" key="10">
    <source>
        <dbReference type="EMBL" id="MEQ2180042.1"/>
    </source>
</evidence>
<keyword evidence="3 8" id="KW-0245">EGF-like domain</keyword>
<dbReference type="Proteomes" id="UP001476798">
    <property type="component" value="Unassembled WGS sequence"/>
</dbReference>